<dbReference type="GO" id="GO:0009306">
    <property type="term" value="P:protein secretion"/>
    <property type="evidence" value="ECO:0007669"/>
    <property type="project" value="InterPro"/>
</dbReference>
<evidence type="ECO:0000313" key="4">
    <source>
        <dbReference type="Proteomes" id="UP000296201"/>
    </source>
</evidence>
<dbReference type="InterPro" id="IPR001775">
    <property type="entry name" value="GspD/PilQ"/>
</dbReference>
<dbReference type="Pfam" id="PF00263">
    <property type="entry name" value="Secretin"/>
    <property type="match status" value="1"/>
</dbReference>
<name>A0A4V1C8P7_9GAMM</name>
<evidence type="ECO:0000259" key="2">
    <source>
        <dbReference type="Pfam" id="PF00263"/>
    </source>
</evidence>
<evidence type="ECO:0000256" key="1">
    <source>
        <dbReference type="RuleBase" id="RU004003"/>
    </source>
</evidence>
<dbReference type="EMBL" id="CP032096">
    <property type="protein sequence ID" value="QBZ82644.1"/>
    <property type="molecule type" value="Genomic_DNA"/>
</dbReference>
<organism evidence="3 4">
    <name type="scientific">Hydrogenovibrio crunogenus</name>
    <dbReference type="NCBI Taxonomy" id="39765"/>
    <lineage>
        <taxon>Bacteria</taxon>
        <taxon>Pseudomonadati</taxon>
        <taxon>Pseudomonadota</taxon>
        <taxon>Gammaproteobacteria</taxon>
        <taxon>Thiotrichales</taxon>
        <taxon>Piscirickettsiaceae</taxon>
        <taxon>Hydrogenovibrio</taxon>
    </lineage>
</organism>
<dbReference type="InterPro" id="IPR013358">
    <property type="entry name" value="Pilus_biogenesis_MshL"/>
</dbReference>
<proteinExistence type="inferred from homology"/>
<dbReference type="PROSITE" id="PS51257">
    <property type="entry name" value="PROKAR_LIPOPROTEIN"/>
    <property type="match status" value="1"/>
</dbReference>
<dbReference type="InterPro" id="IPR004845">
    <property type="entry name" value="T2SS_GspD_CS"/>
</dbReference>
<dbReference type="OrthoDB" id="9775455at2"/>
<gene>
    <name evidence="3" type="primary">outD</name>
    <name evidence="3" type="ORF">GHNINEIG_00676</name>
</gene>
<dbReference type="InterPro" id="IPR004846">
    <property type="entry name" value="T2SS/T3SS_dom"/>
</dbReference>
<dbReference type="NCBIfam" id="TIGR02519">
    <property type="entry name" value="pilus_MshL"/>
    <property type="match status" value="1"/>
</dbReference>
<dbReference type="PANTHER" id="PTHR30332">
    <property type="entry name" value="PROBABLE GENERAL SECRETION PATHWAY PROTEIN D"/>
    <property type="match status" value="1"/>
</dbReference>
<evidence type="ECO:0000313" key="3">
    <source>
        <dbReference type="EMBL" id="QBZ82644.1"/>
    </source>
</evidence>
<feature type="domain" description="Type II/III secretion system secretin-like" evidence="2">
    <location>
        <begin position="368"/>
        <end position="546"/>
    </location>
</feature>
<protein>
    <submittedName>
        <fullName evidence="3">Type II secretion system protein D</fullName>
    </submittedName>
</protein>
<dbReference type="Gene3D" id="3.55.50.30">
    <property type="match status" value="1"/>
</dbReference>
<dbReference type="GO" id="GO:0015627">
    <property type="term" value="C:type II protein secretion system complex"/>
    <property type="evidence" value="ECO:0007669"/>
    <property type="project" value="TreeGrafter"/>
</dbReference>
<dbReference type="RefSeq" id="WP_135795337.1">
    <property type="nucleotide sequence ID" value="NZ_CP032096.1"/>
</dbReference>
<accession>A0A4V1C8P7</accession>
<dbReference type="InterPro" id="IPR050810">
    <property type="entry name" value="Bact_Secretion_Sys_Channel"/>
</dbReference>
<dbReference type="PANTHER" id="PTHR30332:SF17">
    <property type="entry name" value="TYPE IV PILIATION SYSTEM PROTEIN DR_0774-RELATED"/>
    <property type="match status" value="1"/>
</dbReference>
<dbReference type="Proteomes" id="UP000296201">
    <property type="component" value="Chromosome"/>
</dbReference>
<sequence>MLDSNKPFRCVCFRTLILTSLVLLVGCGAETVKRKPLAPPVSDKFEIHGHLEPRSKVEEVVEHPSQIPDLVTVDAINVNPTKQSVQKLYSVSAIEVPVADLLFNLAKDADKQLDLSSDVQGLVTINAINQPLESIMERIVDQVGAAYEISYGTLRIKLDKPYWKSYEIDYVNVIKNIKDLTVMKMSVGNVSKNNRNNTNQASEFTLESSAIHDFWDALQSNIASMARLDPQKAERDKATTPPVENDVRAQLSADSKSRKQFQNVVVNREAGMLSVYTTAKKHQQVKNYLDSSLNRTNKQVLIEATVVEVELSDQYQAGVDWSAVNSNSGGSSDISQSLLGTNLSKDPNFSINLSSIGTWNFNVGIKMLQQFGDAKVLSSPKIMAMNNQAALLKVVNNEVYFTIEVNRESATASSAGVTTYETTVHTVPVGFMMHVTPFISDDEISLNIRPTLSRIVGYVNDPNPDLARESIESKVPIIQEREMDSVLRLRNRQTAIIGGLIQDIHDNQRQGVPGLSDLPWVGDLFSYRDDTVKKSELIIFIRPIIVTNPDVDYGDLQAFKPLMKTKIN</sequence>
<dbReference type="PRINTS" id="PR00811">
    <property type="entry name" value="BCTERIALGSPD"/>
</dbReference>
<keyword evidence="4" id="KW-1185">Reference proteome</keyword>
<comment type="similarity">
    <text evidence="1">Belongs to the bacterial secretin family.</text>
</comment>
<dbReference type="AlphaFoldDB" id="A0A4V1C8P7"/>
<reference evidence="3 4" key="1">
    <citation type="submission" date="2018-08" db="EMBL/GenBank/DDBJ databases">
        <title>Horizontal acquisition of hydrogen conversion ability and other habitat adaptations in Hydrogenovibrio crunogenus strains.</title>
        <authorList>
            <person name="Gonnella G."/>
            <person name="Adam N."/>
            <person name="Perner M."/>
        </authorList>
    </citation>
    <scope>NUCLEOTIDE SEQUENCE [LARGE SCALE GENOMIC DNA]</scope>
    <source>
        <strain evidence="3 4">SP-41</strain>
    </source>
</reference>
<dbReference type="PROSITE" id="PS00875">
    <property type="entry name" value="T2SP_D"/>
    <property type="match status" value="1"/>
</dbReference>